<keyword evidence="3" id="KW-1185">Reference proteome</keyword>
<keyword evidence="1" id="KW-0472">Membrane</keyword>
<feature type="transmembrane region" description="Helical" evidence="1">
    <location>
        <begin position="32"/>
        <end position="57"/>
    </location>
</feature>
<evidence type="ECO:0000256" key="1">
    <source>
        <dbReference type="SAM" id="Phobius"/>
    </source>
</evidence>
<reference evidence="2" key="1">
    <citation type="submission" date="2022-01" db="EMBL/GenBank/DDBJ databases">
        <authorList>
            <person name="King R."/>
        </authorList>
    </citation>
    <scope>NUCLEOTIDE SEQUENCE</scope>
</reference>
<keyword evidence="1" id="KW-0812">Transmembrane</keyword>
<evidence type="ECO:0000313" key="3">
    <source>
        <dbReference type="Proteomes" id="UP001153709"/>
    </source>
</evidence>
<accession>A0A9N9SXT4</accession>
<gene>
    <name evidence="2" type="ORF">DIABBA_LOCUS6324</name>
</gene>
<sequence length="238" mass="27110">MIADKVSSSAKCGECIELSILGYSLIMQKRDVILTAVFSSLAALILVAGISAACYFFHKRRRKRDEEEEDSQEVTCRKMEEGQEKKSRINGFLTLKTPLISTKTLGDTLEVHHNPDFEINSYPQVDINEEGVERKDRRDHLILRSSLQLVSYSSSEDFSYDDSITYYLQHGRNGSITDLALITDLDERSLKDTTAKAPIRLGLIPEETHLWYQNLPISTTDTIERRPKPDVYEDSTDE</sequence>
<dbReference type="EMBL" id="OU898279">
    <property type="protein sequence ID" value="CAG9832882.1"/>
    <property type="molecule type" value="Genomic_DNA"/>
</dbReference>
<proteinExistence type="predicted"/>
<dbReference type="Proteomes" id="UP001153709">
    <property type="component" value="Chromosome 4"/>
</dbReference>
<organism evidence="2 3">
    <name type="scientific">Diabrotica balteata</name>
    <name type="common">Banded cucumber beetle</name>
    <dbReference type="NCBI Taxonomy" id="107213"/>
    <lineage>
        <taxon>Eukaryota</taxon>
        <taxon>Metazoa</taxon>
        <taxon>Ecdysozoa</taxon>
        <taxon>Arthropoda</taxon>
        <taxon>Hexapoda</taxon>
        <taxon>Insecta</taxon>
        <taxon>Pterygota</taxon>
        <taxon>Neoptera</taxon>
        <taxon>Endopterygota</taxon>
        <taxon>Coleoptera</taxon>
        <taxon>Polyphaga</taxon>
        <taxon>Cucujiformia</taxon>
        <taxon>Chrysomeloidea</taxon>
        <taxon>Chrysomelidae</taxon>
        <taxon>Galerucinae</taxon>
        <taxon>Diabroticina</taxon>
        <taxon>Diabroticites</taxon>
        <taxon>Diabrotica</taxon>
    </lineage>
</organism>
<dbReference type="AlphaFoldDB" id="A0A9N9SXT4"/>
<protein>
    <submittedName>
        <fullName evidence="2">Uncharacterized protein</fullName>
    </submittedName>
</protein>
<keyword evidence="1" id="KW-1133">Transmembrane helix</keyword>
<dbReference type="OrthoDB" id="7693445at2759"/>
<name>A0A9N9SXT4_DIABA</name>
<evidence type="ECO:0000313" key="2">
    <source>
        <dbReference type="EMBL" id="CAG9832882.1"/>
    </source>
</evidence>